<keyword evidence="3" id="KW-0963">Cytoplasm</keyword>
<keyword evidence="5" id="KW-0539">Nucleus</keyword>
<dbReference type="PANTHER" id="PTHR13438:SF2">
    <property type="entry name" value="AMINOACYL TRNA SYNTHASE COMPLEX-INTERACTING MULTIFUNCTIONAL PROTEIN 2"/>
    <property type="match status" value="1"/>
</dbReference>
<dbReference type="InterPro" id="IPR041503">
    <property type="entry name" value="AIMP2_thioredoxin"/>
</dbReference>
<evidence type="ECO:0000256" key="3">
    <source>
        <dbReference type="ARBA" id="ARBA00022490"/>
    </source>
</evidence>
<dbReference type="InterPro" id="IPR036282">
    <property type="entry name" value="Glutathione-S-Trfase_C_sf"/>
</dbReference>
<evidence type="ECO:0000313" key="7">
    <source>
        <dbReference type="EMBL" id="BAN21146.1"/>
    </source>
</evidence>
<dbReference type="GO" id="GO:0017101">
    <property type="term" value="C:aminoacyl-tRNA synthetase multienzyme complex"/>
    <property type="evidence" value="ECO:0007669"/>
    <property type="project" value="InterPro"/>
</dbReference>
<dbReference type="Gene3D" id="1.20.1050.130">
    <property type="match status" value="1"/>
</dbReference>
<comment type="subcellular location">
    <subcellularLocation>
        <location evidence="2">Cytoplasm</location>
        <location evidence="2">Cytosol</location>
    </subcellularLocation>
    <subcellularLocation>
        <location evidence="1">Nucleus</location>
    </subcellularLocation>
</comment>
<dbReference type="EMBL" id="AK417931">
    <property type="protein sequence ID" value="BAN21146.1"/>
    <property type="molecule type" value="mRNA"/>
</dbReference>
<proteinExistence type="evidence at transcript level"/>
<dbReference type="InterPro" id="IPR042360">
    <property type="entry name" value="AIMP2"/>
</dbReference>
<evidence type="ECO:0000256" key="4">
    <source>
        <dbReference type="ARBA" id="ARBA00022917"/>
    </source>
</evidence>
<reference evidence="7" key="1">
    <citation type="journal article" date="2013" name="PLoS ONE">
        <title>Gene expression in gut symbiotic organ of stinkbug affected by extracellular bacterial symbiont.</title>
        <authorList>
            <person name="Futahashi R."/>
            <person name="Tanaka K."/>
            <person name="Tanahashi M."/>
            <person name="Nikoh N."/>
            <person name="Kikuchi Y."/>
            <person name="Lee B.L."/>
            <person name="Fukatsu T."/>
        </authorList>
    </citation>
    <scope>NUCLEOTIDE SEQUENCE</scope>
    <source>
        <tissue evidence="7">Midgut</tissue>
    </source>
</reference>
<dbReference type="AlphaFoldDB" id="R4WQG7"/>
<name>R4WQG7_RIPPE</name>
<dbReference type="GO" id="GO:0006412">
    <property type="term" value="P:translation"/>
    <property type="evidence" value="ECO:0007669"/>
    <property type="project" value="UniProtKB-KW"/>
</dbReference>
<dbReference type="Pfam" id="PF18569">
    <property type="entry name" value="Thioredoxin_16"/>
    <property type="match status" value="1"/>
</dbReference>
<keyword evidence="4" id="KW-0648">Protein biosynthesis</keyword>
<feature type="domain" description="AIMP2 thioredoxin-like" evidence="6">
    <location>
        <begin position="107"/>
        <end position="193"/>
    </location>
</feature>
<protein>
    <submittedName>
        <fullName evidence="7">Multisynthetase complex, auxiliary protein, p38, putative</fullName>
    </submittedName>
</protein>
<evidence type="ECO:0000256" key="2">
    <source>
        <dbReference type="ARBA" id="ARBA00004514"/>
    </source>
</evidence>
<accession>R4WQG7</accession>
<dbReference type="GO" id="GO:0005634">
    <property type="term" value="C:nucleus"/>
    <property type="evidence" value="ECO:0007669"/>
    <property type="project" value="UniProtKB-SubCell"/>
</dbReference>
<sequence>MACTEHTMYKLKPLFDITELNINSPIYKMRNIQKEHGSEILKEGRGTSDSLLEEIEGRQDILLKQIQEIKELLAFVKEKITSKMGSQEITSSSSQPNVEPEFFKLGVLHEVVLNASVKNPPNSLLALHKLWPDIRFSLSWHIHSSVKGFPKALKKFENIKSYPDTEAHVKIRVVWKQVWSDCELIISPLNSVPLLGEVNFLRFLNRCIHSKEELNQYDETYFQSKLDACHCLTYSENIQEFQECYNILSEGLDQNKWLNGNNFSVLDIACWSAINNLKNPHLTPLLSRWYKNCDNFINI</sequence>
<evidence type="ECO:0000259" key="6">
    <source>
        <dbReference type="Pfam" id="PF18569"/>
    </source>
</evidence>
<dbReference type="PANTHER" id="PTHR13438">
    <property type="entry name" value="AMINOACYL TRNA SYNTHASE COMPLEX-INTERACTING MULTIFUNCTIONAL PROTEIN"/>
    <property type="match status" value="1"/>
</dbReference>
<dbReference type="SUPFAM" id="SSF47616">
    <property type="entry name" value="GST C-terminal domain-like"/>
    <property type="match status" value="1"/>
</dbReference>
<evidence type="ECO:0000256" key="1">
    <source>
        <dbReference type="ARBA" id="ARBA00004123"/>
    </source>
</evidence>
<evidence type="ECO:0000256" key="5">
    <source>
        <dbReference type="ARBA" id="ARBA00023242"/>
    </source>
</evidence>
<dbReference type="GO" id="GO:0005829">
    <property type="term" value="C:cytosol"/>
    <property type="evidence" value="ECO:0007669"/>
    <property type="project" value="UniProtKB-SubCell"/>
</dbReference>
<organism evidence="7">
    <name type="scientific">Riptortus pedestris</name>
    <name type="common">Bean bug</name>
    <dbReference type="NCBI Taxonomy" id="329032"/>
    <lineage>
        <taxon>Eukaryota</taxon>
        <taxon>Metazoa</taxon>
        <taxon>Ecdysozoa</taxon>
        <taxon>Arthropoda</taxon>
        <taxon>Hexapoda</taxon>
        <taxon>Insecta</taxon>
        <taxon>Pterygota</taxon>
        <taxon>Neoptera</taxon>
        <taxon>Paraneoptera</taxon>
        <taxon>Hemiptera</taxon>
        <taxon>Heteroptera</taxon>
        <taxon>Panheteroptera</taxon>
        <taxon>Pentatomomorpha</taxon>
        <taxon>Coreoidea</taxon>
        <taxon>Alydidae</taxon>
        <taxon>Riptortus</taxon>
    </lineage>
</organism>